<comment type="similarity">
    <text evidence="4">Belongs to the metallo-beta-lactamase superfamily. Glyoxalase II family.</text>
</comment>
<keyword evidence="6" id="KW-0479">Metal-binding</keyword>
<evidence type="ECO:0000256" key="5">
    <source>
        <dbReference type="ARBA" id="ARBA00011917"/>
    </source>
</evidence>
<accession>A0A232FLZ4</accession>
<dbReference type="HAMAP" id="MF_01374">
    <property type="entry name" value="Glyoxalase_2"/>
    <property type="match status" value="1"/>
</dbReference>
<dbReference type="PIRSF" id="PIRSF005457">
    <property type="entry name" value="Glx"/>
    <property type="match status" value="1"/>
</dbReference>
<dbReference type="SMART" id="SM00849">
    <property type="entry name" value="Lactamase_B"/>
    <property type="match status" value="1"/>
</dbReference>
<dbReference type="AlphaFoldDB" id="A0A232FLZ4"/>
<dbReference type="Pfam" id="PF16123">
    <property type="entry name" value="HAGH_C"/>
    <property type="match status" value="1"/>
</dbReference>
<protein>
    <recommendedName>
        <fullName evidence="5">hydroxyacylglutathione hydrolase</fullName>
        <ecNumber evidence="5">3.1.2.6</ecNumber>
    </recommendedName>
    <alternativeName>
        <fullName evidence="9">Glyoxalase II</fullName>
    </alternativeName>
</protein>
<evidence type="ECO:0000313" key="11">
    <source>
        <dbReference type="EMBL" id="OXU31377.1"/>
    </source>
</evidence>
<evidence type="ECO:0000256" key="4">
    <source>
        <dbReference type="ARBA" id="ARBA00006759"/>
    </source>
</evidence>
<dbReference type="EC" id="3.1.2.6" evidence="5"/>
<evidence type="ECO:0000259" key="10">
    <source>
        <dbReference type="SMART" id="SM00849"/>
    </source>
</evidence>
<dbReference type="Pfam" id="PF00753">
    <property type="entry name" value="Lactamase_B"/>
    <property type="match status" value="1"/>
</dbReference>
<dbReference type="OrthoDB" id="515692at2759"/>
<comment type="catalytic activity">
    <reaction evidence="1">
        <text>an S-(2-hydroxyacyl)glutathione + H2O = a 2-hydroxy carboxylate + glutathione + H(+)</text>
        <dbReference type="Rhea" id="RHEA:21864"/>
        <dbReference type="ChEBI" id="CHEBI:15377"/>
        <dbReference type="ChEBI" id="CHEBI:15378"/>
        <dbReference type="ChEBI" id="CHEBI:57925"/>
        <dbReference type="ChEBI" id="CHEBI:58896"/>
        <dbReference type="ChEBI" id="CHEBI:71261"/>
        <dbReference type="EC" id="3.1.2.6"/>
    </reaction>
</comment>
<keyword evidence="12" id="KW-1185">Reference proteome</keyword>
<dbReference type="GO" id="GO:0046872">
    <property type="term" value="F:metal ion binding"/>
    <property type="evidence" value="ECO:0007669"/>
    <property type="project" value="UniProtKB-KW"/>
</dbReference>
<dbReference type="PANTHER" id="PTHR11935:SF94">
    <property type="entry name" value="TENZING NORGAY, ISOFORM C"/>
    <property type="match status" value="1"/>
</dbReference>
<sequence length="314" mass="35142">MLKTTLSLCSSRLKAGLCNVYFNGTGYLFCYDLIAARHIPISRLRRLIHSSCVSVDHNRMKVEILPALEDNYMYLIIDEDTQEAAIVDPVSPDQVLAAVKENNCKLTKVLTTHHHWDHAGGNKCLSCSVPDVQVYGGDDRIDALTCKVGHGSVINLGNLKIECLHTPCHTRGHICYYVTKDCAEPAVFTGDTLFSGGCGRFFEGTAEQMNKALNEILAKLPDHTKVYCGHEYTISNLKYGRQVEPNNQALLEKMEWACCRRKNNLPTIPSTIGEEKLFNPFMRVCEPTVKAHTQKCDPIDVMASLRSEKDNFKC</sequence>
<comment type="pathway">
    <text evidence="3">Secondary metabolite metabolism; methylglyoxal degradation; (R)-lactate from methylglyoxal: step 2/2.</text>
</comment>
<dbReference type="Gene3D" id="3.60.15.10">
    <property type="entry name" value="Ribonuclease Z/Hydroxyacylglutathione hydrolase-like"/>
    <property type="match status" value="1"/>
</dbReference>
<name>A0A232FLZ4_9HYME</name>
<evidence type="ECO:0000256" key="6">
    <source>
        <dbReference type="ARBA" id="ARBA00022723"/>
    </source>
</evidence>
<keyword evidence="7" id="KW-0378">Hydrolase</keyword>
<dbReference type="FunFam" id="3.60.15.10:FF:000019">
    <property type="entry name" value="Hydroxyacylglutathione hydrolase, mitochondrial"/>
    <property type="match status" value="1"/>
</dbReference>
<dbReference type="InterPro" id="IPR001279">
    <property type="entry name" value="Metallo-B-lactamas"/>
</dbReference>
<dbReference type="Proteomes" id="UP000215335">
    <property type="component" value="Unassembled WGS sequence"/>
</dbReference>
<dbReference type="InterPro" id="IPR036866">
    <property type="entry name" value="RibonucZ/Hydroxyglut_hydro"/>
</dbReference>
<reference evidence="11 12" key="1">
    <citation type="journal article" date="2017" name="Curr. Biol.">
        <title>The Evolution of Venom by Co-option of Single-Copy Genes.</title>
        <authorList>
            <person name="Martinson E.O."/>
            <person name="Mrinalini"/>
            <person name="Kelkar Y.D."/>
            <person name="Chang C.H."/>
            <person name="Werren J.H."/>
        </authorList>
    </citation>
    <scope>NUCLEOTIDE SEQUENCE [LARGE SCALE GENOMIC DNA]</scope>
    <source>
        <strain evidence="11 12">Alberta</strain>
        <tissue evidence="11">Whole body</tissue>
    </source>
</reference>
<dbReference type="SUPFAM" id="SSF56281">
    <property type="entry name" value="Metallo-hydrolase/oxidoreductase"/>
    <property type="match status" value="1"/>
</dbReference>
<dbReference type="STRING" id="543379.A0A232FLZ4"/>
<evidence type="ECO:0000256" key="1">
    <source>
        <dbReference type="ARBA" id="ARBA00001623"/>
    </source>
</evidence>
<comment type="cofactor">
    <cofactor evidence="2">
        <name>Zn(2+)</name>
        <dbReference type="ChEBI" id="CHEBI:29105"/>
    </cofactor>
</comment>
<evidence type="ECO:0000256" key="3">
    <source>
        <dbReference type="ARBA" id="ARBA00004963"/>
    </source>
</evidence>
<dbReference type="GO" id="GO:0004416">
    <property type="term" value="F:hydroxyacylglutathione hydrolase activity"/>
    <property type="evidence" value="ECO:0007669"/>
    <property type="project" value="UniProtKB-EC"/>
</dbReference>
<dbReference type="EMBL" id="NNAY01000065">
    <property type="protein sequence ID" value="OXU31377.1"/>
    <property type="molecule type" value="Genomic_DNA"/>
</dbReference>
<keyword evidence="8" id="KW-0862">Zinc</keyword>
<gene>
    <name evidence="11" type="ORF">TSAR_014950</name>
</gene>
<dbReference type="PANTHER" id="PTHR11935">
    <property type="entry name" value="BETA LACTAMASE DOMAIN"/>
    <property type="match status" value="1"/>
</dbReference>
<evidence type="ECO:0000313" key="12">
    <source>
        <dbReference type="Proteomes" id="UP000215335"/>
    </source>
</evidence>
<dbReference type="NCBIfam" id="TIGR03413">
    <property type="entry name" value="GSH_gloB"/>
    <property type="match status" value="1"/>
</dbReference>
<comment type="caution">
    <text evidence="11">The sequence shown here is derived from an EMBL/GenBank/DDBJ whole genome shotgun (WGS) entry which is preliminary data.</text>
</comment>
<evidence type="ECO:0000256" key="8">
    <source>
        <dbReference type="ARBA" id="ARBA00022833"/>
    </source>
</evidence>
<dbReference type="InterPro" id="IPR017782">
    <property type="entry name" value="Hydroxyacylglutathione_Hdrlase"/>
</dbReference>
<dbReference type="InterPro" id="IPR035680">
    <property type="entry name" value="Clx_II_MBL"/>
</dbReference>
<organism evidence="11 12">
    <name type="scientific">Trichomalopsis sarcophagae</name>
    <dbReference type="NCBI Taxonomy" id="543379"/>
    <lineage>
        <taxon>Eukaryota</taxon>
        <taxon>Metazoa</taxon>
        <taxon>Ecdysozoa</taxon>
        <taxon>Arthropoda</taxon>
        <taxon>Hexapoda</taxon>
        <taxon>Insecta</taxon>
        <taxon>Pterygota</taxon>
        <taxon>Neoptera</taxon>
        <taxon>Endopterygota</taxon>
        <taxon>Hymenoptera</taxon>
        <taxon>Apocrita</taxon>
        <taxon>Proctotrupomorpha</taxon>
        <taxon>Chalcidoidea</taxon>
        <taxon>Pteromalidae</taxon>
        <taxon>Pteromalinae</taxon>
        <taxon>Trichomalopsis</taxon>
    </lineage>
</organism>
<evidence type="ECO:0000256" key="2">
    <source>
        <dbReference type="ARBA" id="ARBA00001947"/>
    </source>
</evidence>
<dbReference type="GO" id="GO:0031123">
    <property type="term" value="P:RNA 3'-end processing"/>
    <property type="evidence" value="ECO:0007669"/>
    <property type="project" value="UniProtKB-ARBA"/>
</dbReference>
<evidence type="ECO:0000256" key="7">
    <source>
        <dbReference type="ARBA" id="ARBA00022801"/>
    </source>
</evidence>
<feature type="domain" description="Metallo-beta-lactamase" evidence="10">
    <location>
        <begin position="70"/>
        <end position="230"/>
    </location>
</feature>
<evidence type="ECO:0000256" key="9">
    <source>
        <dbReference type="ARBA" id="ARBA00031044"/>
    </source>
</evidence>
<proteinExistence type="inferred from homology"/>
<dbReference type="InterPro" id="IPR032282">
    <property type="entry name" value="HAGH_C"/>
</dbReference>
<dbReference type="GO" id="GO:0019243">
    <property type="term" value="P:methylglyoxal catabolic process to D-lactate via S-lactoyl-glutathione"/>
    <property type="evidence" value="ECO:0007669"/>
    <property type="project" value="InterPro"/>
</dbReference>
<dbReference type="CDD" id="cd07723">
    <property type="entry name" value="hydroxyacylglutathione_hydrolase_MBL-fold"/>
    <property type="match status" value="1"/>
</dbReference>